<dbReference type="RefSeq" id="WP_212118708.1">
    <property type="nucleotide sequence ID" value="NZ_JAGTPX020000009.1"/>
</dbReference>
<protein>
    <submittedName>
        <fullName evidence="2">Uncharacterized protein</fullName>
    </submittedName>
</protein>
<organism evidence="2">
    <name type="scientific">Niallia circulans</name>
    <name type="common">Bacillus circulans</name>
    <dbReference type="NCBI Taxonomy" id="1397"/>
    <lineage>
        <taxon>Bacteria</taxon>
        <taxon>Bacillati</taxon>
        <taxon>Bacillota</taxon>
        <taxon>Bacilli</taxon>
        <taxon>Bacillales</taxon>
        <taxon>Bacillaceae</taxon>
        <taxon>Niallia</taxon>
    </lineage>
</organism>
<accession>A0A941GEG7</accession>
<gene>
    <name evidence="2" type="ORF">KD144_10070</name>
</gene>
<feature type="transmembrane region" description="Helical" evidence="1">
    <location>
        <begin position="21"/>
        <end position="41"/>
    </location>
</feature>
<dbReference type="EMBL" id="JAGTPX010000008">
    <property type="protein sequence ID" value="MBR8669888.1"/>
    <property type="molecule type" value="Genomic_DNA"/>
</dbReference>
<keyword evidence="1" id="KW-0812">Transmembrane</keyword>
<comment type="caution">
    <text evidence="2">The sequence shown here is derived from an EMBL/GenBank/DDBJ whole genome shotgun (WGS) entry which is preliminary data.</text>
</comment>
<evidence type="ECO:0000256" key="1">
    <source>
        <dbReference type="SAM" id="Phobius"/>
    </source>
</evidence>
<dbReference type="AlphaFoldDB" id="A0A941GEG7"/>
<keyword evidence="1" id="KW-1133">Transmembrane helix</keyword>
<evidence type="ECO:0000313" key="2">
    <source>
        <dbReference type="EMBL" id="MBR8669888.1"/>
    </source>
</evidence>
<proteinExistence type="predicted"/>
<sequence>MEEHTKRTDKYEEKKNSIGKKVMYFLGSILLLSTIFGGYIFSDKYFASEPKTGKEEFGEKVVITLPTGKKVYTYENLIVEEDGKLLYKGERNTIDLSGGVVVYEDWKD</sequence>
<name>A0A941GEG7_NIACI</name>
<reference evidence="2" key="1">
    <citation type="submission" date="2021-04" db="EMBL/GenBank/DDBJ databases">
        <title>Genomic analysis of electroactive and textile dye degrading Bacillus circulans strain: DC10 isolated from constructed wetland-microbial fuel cells treating textile dye wastewaters.</title>
        <authorList>
            <person name="Patel D.U."/>
            <person name="Desai C.R."/>
        </authorList>
    </citation>
    <scope>NUCLEOTIDE SEQUENCE</scope>
    <source>
        <strain evidence="2">DC10</strain>
    </source>
</reference>
<keyword evidence="1" id="KW-0472">Membrane</keyword>